<gene>
    <name evidence="12" type="ORF">EANT1437_LOCUS10507</name>
</gene>
<feature type="transmembrane region" description="Helical" evidence="10">
    <location>
        <begin position="356"/>
        <end position="378"/>
    </location>
</feature>
<dbReference type="Pfam" id="PF00005">
    <property type="entry name" value="ABC_tran"/>
    <property type="match status" value="2"/>
</dbReference>
<dbReference type="FunFam" id="3.40.50.300:FF:000298">
    <property type="entry name" value="ATP-binding cassette sub-family A member 12"/>
    <property type="match status" value="1"/>
</dbReference>
<evidence type="ECO:0000256" key="8">
    <source>
        <dbReference type="ARBA" id="ARBA00022989"/>
    </source>
</evidence>
<dbReference type="EMBL" id="HBHI01020501">
    <property type="protein sequence ID" value="CAD9684103.1"/>
    <property type="molecule type" value="Transcribed_RNA"/>
</dbReference>
<keyword evidence="3" id="KW-0813">Transport</keyword>
<dbReference type="GO" id="GO:0005319">
    <property type="term" value="F:lipid transporter activity"/>
    <property type="evidence" value="ECO:0007669"/>
    <property type="project" value="TreeGrafter"/>
</dbReference>
<keyword evidence="5" id="KW-0677">Repeat</keyword>
<feature type="transmembrane region" description="Helical" evidence="10">
    <location>
        <begin position="1333"/>
        <end position="1355"/>
    </location>
</feature>
<evidence type="ECO:0000256" key="4">
    <source>
        <dbReference type="ARBA" id="ARBA00022692"/>
    </source>
</evidence>
<evidence type="ECO:0000259" key="11">
    <source>
        <dbReference type="PROSITE" id="PS50893"/>
    </source>
</evidence>
<dbReference type="Pfam" id="PF12698">
    <property type="entry name" value="ABC2_membrane_3"/>
    <property type="match status" value="2"/>
</dbReference>
<feature type="transmembrane region" description="Helical" evidence="10">
    <location>
        <begin position="532"/>
        <end position="555"/>
    </location>
</feature>
<dbReference type="InterPro" id="IPR003439">
    <property type="entry name" value="ABC_transporter-like_ATP-bd"/>
</dbReference>
<dbReference type="GO" id="GO:0016887">
    <property type="term" value="F:ATP hydrolysis activity"/>
    <property type="evidence" value="ECO:0007669"/>
    <property type="project" value="InterPro"/>
</dbReference>
<reference evidence="12" key="1">
    <citation type="submission" date="2021-01" db="EMBL/GenBank/DDBJ databases">
        <authorList>
            <person name="Corre E."/>
            <person name="Pelletier E."/>
            <person name="Niang G."/>
            <person name="Scheremetjew M."/>
            <person name="Finn R."/>
            <person name="Kale V."/>
            <person name="Holt S."/>
            <person name="Cochrane G."/>
            <person name="Meng A."/>
            <person name="Brown T."/>
            <person name="Cohen L."/>
        </authorList>
    </citation>
    <scope>NUCLEOTIDE SEQUENCE</scope>
    <source>
        <strain evidence="12">CCMP1452</strain>
    </source>
</reference>
<dbReference type="SUPFAM" id="SSF52540">
    <property type="entry name" value="P-loop containing nucleoside triphosphate hydrolases"/>
    <property type="match status" value="2"/>
</dbReference>
<evidence type="ECO:0000256" key="5">
    <source>
        <dbReference type="ARBA" id="ARBA00022737"/>
    </source>
</evidence>
<dbReference type="Pfam" id="PF23321">
    <property type="entry name" value="R1_ABCA1"/>
    <property type="match status" value="1"/>
</dbReference>
<feature type="domain" description="ABC transporter" evidence="11">
    <location>
        <begin position="1537"/>
        <end position="1775"/>
    </location>
</feature>
<dbReference type="FunFam" id="3.40.50.300:FF:000335">
    <property type="entry name" value="ATP binding cassette subfamily A member 5"/>
    <property type="match status" value="1"/>
</dbReference>
<feature type="transmembrane region" description="Helical" evidence="10">
    <location>
        <begin position="1248"/>
        <end position="1270"/>
    </location>
</feature>
<feature type="transmembrane region" description="Helical" evidence="10">
    <location>
        <begin position="1361"/>
        <end position="1386"/>
    </location>
</feature>
<evidence type="ECO:0000256" key="10">
    <source>
        <dbReference type="SAM" id="Phobius"/>
    </source>
</evidence>
<feature type="transmembrane region" description="Helical" evidence="10">
    <location>
        <begin position="434"/>
        <end position="455"/>
    </location>
</feature>
<dbReference type="InterPro" id="IPR013525">
    <property type="entry name" value="ABC2_TM"/>
</dbReference>
<dbReference type="SMART" id="SM00382">
    <property type="entry name" value="AAA"/>
    <property type="match status" value="2"/>
</dbReference>
<dbReference type="InterPro" id="IPR003593">
    <property type="entry name" value="AAA+_ATPase"/>
</dbReference>
<comment type="subcellular location">
    <subcellularLocation>
        <location evidence="1">Membrane</location>
        <topology evidence="1">Multi-pass membrane protein</topology>
    </subcellularLocation>
</comment>
<dbReference type="PANTHER" id="PTHR19229">
    <property type="entry name" value="ATP-BINDING CASSETTE TRANSPORTER SUBFAMILY A ABCA"/>
    <property type="match status" value="1"/>
</dbReference>
<feature type="domain" description="ABC transporter" evidence="11">
    <location>
        <begin position="617"/>
        <end position="850"/>
    </location>
</feature>
<accession>A0A7S2WEY7</accession>
<evidence type="ECO:0000256" key="3">
    <source>
        <dbReference type="ARBA" id="ARBA00022448"/>
    </source>
</evidence>
<evidence type="ECO:0000256" key="6">
    <source>
        <dbReference type="ARBA" id="ARBA00022741"/>
    </source>
</evidence>
<dbReference type="PROSITE" id="PS00211">
    <property type="entry name" value="ABC_TRANSPORTER_1"/>
    <property type="match status" value="2"/>
</dbReference>
<keyword evidence="9 10" id="KW-0472">Membrane</keyword>
<dbReference type="CDD" id="cd03263">
    <property type="entry name" value="ABC_subfamily_A"/>
    <property type="match status" value="2"/>
</dbReference>
<dbReference type="InterPro" id="IPR026082">
    <property type="entry name" value="ABCA"/>
</dbReference>
<evidence type="ECO:0000256" key="2">
    <source>
        <dbReference type="ARBA" id="ARBA00008869"/>
    </source>
</evidence>
<name>A0A7S2WEY7_9STRA</name>
<dbReference type="InterPro" id="IPR017871">
    <property type="entry name" value="ABC_transporter-like_CS"/>
</dbReference>
<keyword evidence="7" id="KW-0067">ATP-binding</keyword>
<evidence type="ECO:0000313" key="12">
    <source>
        <dbReference type="EMBL" id="CAD9684103.1"/>
    </source>
</evidence>
<feature type="transmembrane region" description="Helical" evidence="10">
    <location>
        <begin position="1000"/>
        <end position="1023"/>
    </location>
</feature>
<feature type="transmembrane region" description="Helical" evidence="10">
    <location>
        <begin position="21"/>
        <end position="43"/>
    </location>
</feature>
<keyword evidence="4 10" id="KW-0812">Transmembrane</keyword>
<feature type="transmembrane region" description="Helical" evidence="10">
    <location>
        <begin position="462"/>
        <end position="482"/>
    </location>
</feature>
<dbReference type="GO" id="GO:0005524">
    <property type="term" value="F:ATP binding"/>
    <property type="evidence" value="ECO:0007669"/>
    <property type="project" value="UniProtKB-KW"/>
</dbReference>
<dbReference type="InterPro" id="IPR027417">
    <property type="entry name" value="P-loop_NTPase"/>
</dbReference>
<comment type="similarity">
    <text evidence="2">Belongs to the ABC transporter superfamily. ABCA family.</text>
</comment>
<sequence>MGCCGRHFRALMRRNLIYRKRHWLSSVFQLLFPVLTIAILVLIKDSLKNTSGYERKTVEPVFRDNKDVLKSYSFLDYANAVTMKRKCVTNEWKGNSSPFDNKSDRRVNTIAYNVSGILRKSWPVPFLKCDSRKCTGAGIDQLDRDKLCEVNILVIATSDDSDQLATKRVDDFAKYIYDTYPQISSKAKTNLTYDFVSKRHEDKMWTESKIKDYVKSSNYGKKDYPKIGVAVILEGGNEKQYGYEVRINSTNVNSQEYEGRPSSITTPSTKRLFDNFAISPSAPCAPQGGTARLGNRDFECTAQYIYNGALPIQRLIHDWILHDTSSGATVAENGVSFVNFPTRKYVKDGFYASIEIAAPLLLVLGLMYPMASTVRSLVQEKEFRQKELMKMMSITEFTIESSWLASFSIFFFIIGILCTIVSDQLYENSSGVLLFIFWQLALLSILMFSFVMASFSSKSSRATLISVMLFFIGYFISTQVRYDGEGFTTLSLCSLHPVAAITYGIQIIGSLEDKGPGLTRTTMNSTDNPSGYTFGACLTSLFSDIIIWGLLSWYLNRVVKGEYGQSLSWNFFFTKKYWVSSNDFDDSDHVDTGADSGIPIEPVSDTMKAQETDGTCVSIRNLSKQFDTKTAVDGLSLTMYNGQITALLGHNGAGKTTTINMLTGMVQPTSGYAVVNGKNIISQMSKVRENVGICLQHDCLFPMLTVKEHIEFFARVKGLYENKTHAEANAAVKAAVEDVALAEKINTFSKDLSGGMKRKLSVAIAFCGGSNVVFLDEPTSGMDPFSRRFTWDVIRQYRQNRCIILTTHFMDEADLLGDRIAIMSEGQLRCCGSSLFLKKKYGVGYQLTIEKVPQVNNSGGSKKIENDLQQTIKESVSGASLLSNVGTEMSFQLPLGASAQFIKMFEELDAKVQSKDIVTYGVSITTLDEVFLMVARGENGQHQSLKSSLKMVESIDTDYETEALKSYRSQETVGQVGLFSTHVRSLIQKRALNFKRDKKAWCCSAVMPLIVSLIGFLIVTLVIPGRTLPSLKLSLKPYNSNFDGSTRNPIIYNNPGKFTCQPGKCIYPYNIVPDTSTGKTSYSCGASVELERDTPCVISQSNLFGERLRSSREGAYGIGETLTDVSESSRLLYKKSEEKDEFSIYGALYFTHDNLSTLANNASQSYNEKVEETCNSKKGSDCPLFRGIGYVVSTNFTSLHSSLLFQSLADQAILRESTGVSDIEIKPTIHPLPLTLLEDNYAQAENSFAAWFLLVLSFPFITGAYVTFVVTERMTKAKHLQTVAGVKPEAYWISTYMWDMVNYQIPLWGTVFFMYVTDLDAFTRNERDIRGGVIAVLTLYGPAAAGFTYCVSFLFKSPSTANLFVIIFNFFIGFAGPLVCFILRLISASTNSIPNEDGSSGDQSLKNIAVIIESIGRFIPSFSLGKALFFIINIDTFSELYSKPDLSVWSPEILRTEVIFLAWEGLVYVWLAILIDRLSNKPRVVQMWKSFVACLTCRCIFKSNEKDLITKDETPLDDDVAEEVNRIYNAEGNDDLIVLSDLTKVYNGTKLAVDHLTFGIPAGECFGLLGINGAGKTSAMAMLTAEFPPSEGDATLAGFSVTNQPEQTRRRIGYCPQFDAHFQTMTGREHVELYASIKGIPRELVKEAAAAKLKEVGLSDYDIDRLSSEYSGGMKRKLSVACATIGNPEIVFLDEPSTGMDPVARRDLWKVISNMVISEDGTKKNASIILTTHSMEECEALCPRIGIMAGGALKCLGSAQHLKTRFGQGFQVEVKVKAPEVGDDDFQEILETIYTVAPKDVSNNEDDEEEQRLVDGTSLNFNQIIEAAKKITSDNYLAPLINKDNPRGYLIFKNASSSVGIPVKEAAHFFAEEMRVKKLQDFFENKYSNVILRERQDIKVRYEIGLEGLRIASLFSDVEDVKDELNIADYGISQTSLEQVFNMHAAEAEMKKKGTIDG</sequence>
<evidence type="ECO:0000256" key="1">
    <source>
        <dbReference type="ARBA" id="ARBA00004141"/>
    </source>
</evidence>
<dbReference type="InterPro" id="IPR056264">
    <property type="entry name" value="R2_ABCA1-4-like"/>
</dbReference>
<protein>
    <recommendedName>
        <fullName evidence="11">ABC transporter domain-containing protein</fullName>
    </recommendedName>
</protein>
<dbReference type="GO" id="GO:0016020">
    <property type="term" value="C:membrane"/>
    <property type="evidence" value="ECO:0007669"/>
    <property type="project" value="UniProtKB-SubCell"/>
</dbReference>
<dbReference type="PROSITE" id="PS50893">
    <property type="entry name" value="ABC_TRANSPORTER_2"/>
    <property type="match status" value="2"/>
</dbReference>
<keyword evidence="6" id="KW-0547">Nucleotide-binding</keyword>
<keyword evidence="8 10" id="KW-1133">Transmembrane helix</keyword>
<evidence type="ECO:0000256" key="9">
    <source>
        <dbReference type="ARBA" id="ARBA00023136"/>
    </source>
</evidence>
<organism evidence="12">
    <name type="scientific">Eucampia antarctica</name>
    <dbReference type="NCBI Taxonomy" id="49252"/>
    <lineage>
        <taxon>Eukaryota</taxon>
        <taxon>Sar</taxon>
        <taxon>Stramenopiles</taxon>
        <taxon>Ochrophyta</taxon>
        <taxon>Bacillariophyta</taxon>
        <taxon>Mediophyceae</taxon>
        <taxon>Biddulphiophycidae</taxon>
        <taxon>Hemiaulales</taxon>
        <taxon>Hemiaulaceae</taxon>
        <taxon>Eucampia</taxon>
    </lineage>
</organism>
<proteinExistence type="inferred from homology"/>
<dbReference type="GO" id="GO:0140359">
    <property type="term" value="F:ABC-type transporter activity"/>
    <property type="evidence" value="ECO:0007669"/>
    <property type="project" value="InterPro"/>
</dbReference>
<dbReference type="PANTHER" id="PTHR19229:SF36">
    <property type="entry name" value="ATP-BINDING CASSETTE SUB-FAMILY A MEMBER 2"/>
    <property type="match status" value="1"/>
</dbReference>
<feature type="transmembrane region" description="Helical" evidence="10">
    <location>
        <begin position="399"/>
        <end position="422"/>
    </location>
</feature>
<dbReference type="Gene3D" id="3.40.50.300">
    <property type="entry name" value="P-loop containing nucleotide triphosphate hydrolases"/>
    <property type="match status" value="2"/>
</dbReference>
<evidence type="ECO:0000256" key="7">
    <source>
        <dbReference type="ARBA" id="ARBA00022840"/>
    </source>
</evidence>